<dbReference type="GO" id="GO:0006260">
    <property type="term" value="P:DNA replication"/>
    <property type="evidence" value="ECO:0007669"/>
    <property type="project" value="UniProtKB-KW"/>
</dbReference>
<evidence type="ECO:0000256" key="7">
    <source>
        <dbReference type="SAM" id="MobiDB-lite"/>
    </source>
</evidence>
<comment type="subcellular location">
    <subcellularLocation>
        <location evidence="1">Nucleus</location>
    </subcellularLocation>
</comment>
<reference evidence="8" key="2">
    <citation type="journal article" date="2020" name="Nat. Commun.">
        <title>Large-scale genome sequencing of mycorrhizal fungi provides insights into the early evolution of symbiotic traits.</title>
        <authorList>
            <person name="Miyauchi S."/>
            <person name="Kiss E."/>
            <person name="Kuo A."/>
            <person name="Drula E."/>
            <person name="Kohler A."/>
            <person name="Sanchez-Garcia M."/>
            <person name="Morin E."/>
            <person name="Andreopoulos B."/>
            <person name="Barry K.W."/>
            <person name="Bonito G."/>
            <person name="Buee M."/>
            <person name="Carver A."/>
            <person name="Chen C."/>
            <person name="Cichocki N."/>
            <person name="Clum A."/>
            <person name="Culley D."/>
            <person name="Crous P.W."/>
            <person name="Fauchery L."/>
            <person name="Girlanda M."/>
            <person name="Hayes R.D."/>
            <person name="Keri Z."/>
            <person name="LaButti K."/>
            <person name="Lipzen A."/>
            <person name="Lombard V."/>
            <person name="Magnuson J."/>
            <person name="Maillard F."/>
            <person name="Murat C."/>
            <person name="Nolan M."/>
            <person name="Ohm R.A."/>
            <person name="Pangilinan J."/>
            <person name="Pereira M.F."/>
            <person name="Perotto S."/>
            <person name="Peter M."/>
            <person name="Pfister S."/>
            <person name="Riley R."/>
            <person name="Sitrit Y."/>
            <person name="Stielow J.B."/>
            <person name="Szollosi G."/>
            <person name="Zifcakova L."/>
            <person name="Stursova M."/>
            <person name="Spatafora J.W."/>
            <person name="Tedersoo L."/>
            <person name="Vaario L.M."/>
            <person name="Yamada A."/>
            <person name="Yan M."/>
            <person name="Wang P."/>
            <person name="Xu J."/>
            <person name="Bruns T."/>
            <person name="Baldrian P."/>
            <person name="Vilgalys R."/>
            <person name="Dunand C."/>
            <person name="Henrissat B."/>
            <person name="Grigoriev I.V."/>
            <person name="Hibbett D."/>
            <person name="Nagy L.G."/>
            <person name="Martin F.M."/>
        </authorList>
    </citation>
    <scope>NUCLEOTIDE SEQUENCE</scope>
    <source>
        <strain evidence="8">Prilba</strain>
    </source>
</reference>
<dbReference type="Proteomes" id="UP000759537">
    <property type="component" value="Unassembled WGS sequence"/>
</dbReference>
<protein>
    <submittedName>
        <fullName evidence="8">Ctf8-domain-containing protein</fullName>
    </submittedName>
</protein>
<dbReference type="EMBL" id="WHVB01000002">
    <property type="protein sequence ID" value="KAF8486228.1"/>
    <property type="molecule type" value="Genomic_DNA"/>
</dbReference>
<evidence type="ECO:0000256" key="6">
    <source>
        <dbReference type="ARBA" id="ARBA00038447"/>
    </source>
</evidence>
<evidence type="ECO:0000313" key="8">
    <source>
        <dbReference type="EMBL" id="KAF8486228.1"/>
    </source>
</evidence>
<accession>A0A9P5TDW2</accession>
<dbReference type="PANTHER" id="PTHR28605">
    <property type="entry name" value="CTF8, CHROMOSOME TRANSMISSION FIDELITY FACTOR 8 HOMOLOG (S. CEREVISIAE)"/>
    <property type="match status" value="1"/>
</dbReference>
<dbReference type="Pfam" id="PF09696">
    <property type="entry name" value="Ctf8"/>
    <property type="match status" value="1"/>
</dbReference>
<dbReference type="InterPro" id="IPR018607">
    <property type="entry name" value="Ctf8"/>
</dbReference>
<evidence type="ECO:0000256" key="5">
    <source>
        <dbReference type="ARBA" id="ARBA00023306"/>
    </source>
</evidence>
<evidence type="ECO:0000256" key="3">
    <source>
        <dbReference type="ARBA" id="ARBA00023125"/>
    </source>
</evidence>
<dbReference type="GO" id="GO:0003677">
    <property type="term" value="F:DNA binding"/>
    <property type="evidence" value="ECO:0007669"/>
    <property type="project" value="UniProtKB-KW"/>
</dbReference>
<dbReference type="GO" id="GO:0031390">
    <property type="term" value="C:Ctf18 RFC-like complex"/>
    <property type="evidence" value="ECO:0007669"/>
    <property type="project" value="InterPro"/>
</dbReference>
<sequence>MIIPLTLPAKSSPGSPALPPALARLGSSELFLLELQGELEVSGDKHGQLVGRLTIDDTNDGKGKPTLRIGHHLLEGKIVSLPKPLAVLQRVCAPPPPPPAPPPPPLDENGDGDVDIQPNDTKDDDKVATSYAIRTLIRKKIVFSKRPTPIVGLSAKMSS</sequence>
<comment type="similarity">
    <text evidence="6">Belongs to the CTF8 family.</text>
</comment>
<evidence type="ECO:0000256" key="2">
    <source>
        <dbReference type="ARBA" id="ARBA00022705"/>
    </source>
</evidence>
<keyword evidence="3" id="KW-0238">DNA-binding</keyword>
<proteinExistence type="inferred from homology"/>
<dbReference type="AlphaFoldDB" id="A0A9P5TDW2"/>
<feature type="compositionally biased region" description="Pro residues" evidence="7">
    <location>
        <begin position="93"/>
        <end position="106"/>
    </location>
</feature>
<dbReference type="PANTHER" id="PTHR28605:SF1">
    <property type="entry name" value="CHROMOSOME TRANSMISSION FIDELITY FACTOR 8"/>
    <property type="match status" value="1"/>
</dbReference>
<dbReference type="OrthoDB" id="121932at2759"/>
<keyword evidence="9" id="KW-1185">Reference proteome</keyword>
<keyword evidence="5" id="KW-0131">Cell cycle</keyword>
<reference evidence="8" key="1">
    <citation type="submission" date="2019-10" db="EMBL/GenBank/DDBJ databases">
        <authorList>
            <consortium name="DOE Joint Genome Institute"/>
            <person name="Kuo A."/>
            <person name="Miyauchi S."/>
            <person name="Kiss E."/>
            <person name="Drula E."/>
            <person name="Kohler A."/>
            <person name="Sanchez-Garcia M."/>
            <person name="Andreopoulos B."/>
            <person name="Barry K.W."/>
            <person name="Bonito G."/>
            <person name="Buee M."/>
            <person name="Carver A."/>
            <person name="Chen C."/>
            <person name="Cichocki N."/>
            <person name="Clum A."/>
            <person name="Culley D."/>
            <person name="Crous P.W."/>
            <person name="Fauchery L."/>
            <person name="Girlanda M."/>
            <person name="Hayes R."/>
            <person name="Keri Z."/>
            <person name="LaButti K."/>
            <person name="Lipzen A."/>
            <person name="Lombard V."/>
            <person name="Magnuson J."/>
            <person name="Maillard F."/>
            <person name="Morin E."/>
            <person name="Murat C."/>
            <person name="Nolan M."/>
            <person name="Ohm R."/>
            <person name="Pangilinan J."/>
            <person name="Pereira M."/>
            <person name="Perotto S."/>
            <person name="Peter M."/>
            <person name="Riley R."/>
            <person name="Sitrit Y."/>
            <person name="Stielow B."/>
            <person name="Szollosi G."/>
            <person name="Zifcakova L."/>
            <person name="Stursova M."/>
            <person name="Spatafora J.W."/>
            <person name="Tedersoo L."/>
            <person name="Vaario L.-M."/>
            <person name="Yamada A."/>
            <person name="Yan M."/>
            <person name="Wang P."/>
            <person name="Xu J."/>
            <person name="Bruns T."/>
            <person name="Baldrian P."/>
            <person name="Vilgalys R."/>
            <person name="Henrissat B."/>
            <person name="Grigoriev I.V."/>
            <person name="Hibbett D."/>
            <person name="Nagy L.G."/>
            <person name="Martin F.M."/>
        </authorList>
    </citation>
    <scope>NUCLEOTIDE SEQUENCE</scope>
    <source>
        <strain evidence="8">Prilba</strain>
    </source>
</reference>
<organism evidence="8 9">
    <name type="scientific">Russula ochroleuca</name>
    <dbReference type="NCBI Taxonomy" id="152965"/>
    <lineage>
        <taxon>Eukaryota</taxon>
        <taxon>Fungi</taxon>
        <taxon>Dikarya</taxon>
        <taxon>Basidiomycota</taxon>
        <taxon>Agaricomycotina</taxon>
        <taxon>Agaricomycetes</taxon>
        <taxon>Russulales</taxon>
        <taxon>Russulaceae</taxon>
        <taxon>Russula</taxon>
    </lineage>
</organism>
<gene>
    <name evidence="8" type="ORF">DFH94DRAFT_642793</name>
</gene>
<evidence type="ECO:0000313" key="9">
    <source>
        <dbReference type="Proteomes" id="UP000759537"/>
    </source>
</evidence>
<name>A0A9P5TDW2_9AGAM</name>
<evidence type="ECO:0000256" key="4">
    <source>
        <dbReference type="ARBA" id="ARBA00023242"/>
    </source>
</evidence>
<feature type="region of interest" description="Disordered" evidence="7">
    <location>
        <begin position="89"/>
        <end position="127"/>
    </location>
</feature>
<evidence type="ECO:0000256" key="1">
    <source>
        <dbReference type="ARBA" id="ARBA00004123"/>
    </source>
</evidence>
<comment type="caution">
    <text evidence="8">The sequence shown here is derived from an EMBL/GenBank/DDBJ whole genome shotgun (WGS) entry which is preliminary data.</text>
</comment>
<keyword evidence="2" id="KW-0235">DNA replication</keyword>
<keyword evidence="4" id="KW-0539">Nucleus</keyword>
<dbReference type="GO" id="GO:0007064">
    <property type="term" value="P:mitotic sister chromatid cohesion"/>
    <property type="evidence" value="ECO:0007669"/>
    <property type="project" value="InterPro"/>
</dbReference>